<sequence length="58" mass="6706">MQQNSTTTLTPEQMAGQLLFLFELMPDETIQQEGVSPSEKSLKHIRQWIRKWSGSLDN</sequence>
<dbReference type="RefSeq" id="WP_170124188.1">
    <property type="nucleotide sequence ID" value="NZ_QKZK01000002.1"/>
</dbReference>
<dbReference type="EMBL" id="QKZK01000002">
    <property type="protein sequence ID" value="PZX20356.1"/>
    <property type="molecule type" value="Genomic_DNA"/>
</dbReference>
<evidence type="ECO:0000313" key="2">
    <source>
        <dbReference type="Proteomes" id="UP000249239"/>
    </source>
</evidence>
<protein>
    <submittedName>
        <fullName evidence="1">Uncharacterized protein</fullName>
    </submittedName>
</protein>
<keyword evidence="2" id="KW-1185">Reference proteome</keyword>
<comment type="caution">
    <text evidence="1">The sequence shown here is derived from an EMBL/GenBank/DDBJ whole genome shotgun (WGS) entry which is preliminary data.</text>
</comment>
<dbReference type="AlphaFoldDB" id="A0A2W7P4S7"/>
<reference evidence="1 2" key="1">
    <citation type="submission" date="2018-06" db="EMBL/GenBank/DDBJ databases">
        <title>Genomic Encyclopedia of Archaeal and Bacterial Type Strains, Phase II (KMG-II): from individual species to whole genera.</title>
        <authorList>
            <person name="Goeker M."/>
        </authorList>
    </citation>
    <scope>NUCLEOTIDE SEQUENCE [LARGE SCALE GENOMIC DNA]</scope>
    <source>
        <strain evidence="1 2">DSM 6779</strain>
    </source>
</reference>
<name>A0A2W7P4S7_9BACT</name>
<accession>A0A2W7P4S7</accession>
<dbReference type="Proteomes" id="UP000249239">
    <property type="component" value="Unassembled WGS sequence"/>
</dbReference>
<gene>
    <name evidence="1" type="ORF">LX69_00353</name>
</gene>
<organism evidence="1 2">
    <name type="scientific">Breznakibacter xylanolyticus</name>
    <dbReference type="NCBI Taxonomy" id="990"/>
    <lineage>
        <taxon>Bacteria</taxon>
        <taxon>Pseudomonadati</taxon>
        <taxon>Bacteroidota</taxon>
        <taxon>Bacteroidia</taxon>
        <taxon>Marinilabiliales</taxon>
        <taxon>Marinilabiliaceae</taxon>
        <taxon>Breznakibacter</taxon>
    </lineage>
</organism>
<proteinExistence type="predicted"/>
<evidence type="ECO:0000313" key="1">
    <source>
        <dbReference type="EMBL" id="PZX20356.1"/>
    </source>
</evidence>